<dbReference type="PANTHER" id="PTHR21562">
    <property type="entry name" value="NOTUM-RELATED"/>
    <property type="match status" value="1"/>
</dbReference>
<comment type="caution">
    <text evidence="2">The sequence shown here is derived from an EMBL/GenBank/DDBJ whole genome shotgun (WGS) entry which is preliminary data.</text>
</comment>
<evidence type="ECO:0000256" key="1">
    <source>
        <dbReference type="SAM" id="SignalP"/>
    </source>
</evidence>
<evidence type="ECO:0000313" key="3">
    <source>
        <dbReference type="Proteomes" id="UP000175669"/>
    </source>
</evidence>
<protein>
    <recommendedName>
        <fullName evidence="4">Pectinacetylesterase</fullName>
    </recommendedName>
</protein>
<dbReference type="STRING" id="1524254.PHACT_10465"/>
<feature type="signal peptide" evidence="1">
    <location>
        <begin position="1"/>
        <end position="35"/>
    </location>
</feature>
<dbReference type="AlphaFoldDB" id="A0A1E8CM49"/>
<dbReference type="Pfam" id="PF03283">
    <property type="entry name" value="PAE"/>
    <property type="match status" value="1"/>
</dbReference>
<evidence type="ECO:0000313" key="2">
    <source>
        <dbReference type="EMBL" id="OFE13508.1"/>
    </source>
</evidence>
<reference evidence="3" key="1">
    <citation type="submission" date="2016-07" db="EMBL/GenBank/DDBJ databases">
        <authorList>
            <person name="Florea S."/>
            <person name="Webb J.S."/>
            <person name="Jaromczyk J."/>
            <person name="Schardl C.L."/>
        </authorList>
    </citation>
    <scope>NUCLEOTIDE SEQUENCE [LARGE SCALE GENOMIC DNA]</scope>
    <source>
        <strain evidence="3">KCTC 42131</strain>
    </source>
</reference>
<keyword evidence="1" id="KW-0732">Signal</keyword>
<gene>
    <name evidence="2" type="ORF">PHACT_10465</name>
</gene>
<evidence type="ECO:0008006" key="4">
    <source>
        <dbReference type="Google" id="ProtNLM"/>
    </source>
</evidence>
<dbReference type="InterPro" id="IPR029058">
    <property type="entry name" value="AB_hydrolase_fold"/>
</dbReference>
<dbReference type="PANTHER" id="PTHR21562:SF83">
    <property type="entry name" value="PECTIN ACETYLESTERASE 4"/>
    <property type="match status" value="1"/>
</dbReference>
<sequence>MNDNNTGFVQVLRNLISGTRTRLGIMLLLALSALAACSEPEPTAVPDVPTAVNAPAVAAEEQMVADFSGLQDGWNAFSPGGETICTDGSEYRFFVKQGEPDKLMFYLEGGGACWDGANCDPDLQPSYQINLAATDPANSHGILAFEHPENPFADYTVVYAPYCSADVHLGDSVQVHTAPTVEGHESHEVNIQHRGLVNASAAMQWAIDHLPMPEQIFVTGSSAGSIPSPFYALKLAQQYPGADIVQLGDASGGYRGFANFSPYDVWSTDQVLAEMDYINNISANEFSFHQLYIGVERENPGIRFASYDNAEDNVQKQFLALGGTPTESLLPLLQGNLEEISAAIPDFRYYVAGGTMHTILLRPEVYSYEVAGVRFVDWLTELAAGEPVQNVMCVDCTMAPEPVQAP</sequence>
<name>A0A1E8CM49_9GAMM</name>
<organism evidence="2 3">
    <name type="scientific">Pseudohongiella acticola</name>
    <dbReference type="NCBI Taxonomy" id="1524254"/>
    <lineage>
        <taxon>Bacteria</taxon>
        <taxon>Pseudomonadati</taxon>
        <taxon>Pseudomonadota</taxon>
        <taxon>Gammaproteobacteria</taxon>
        <taxon>Pseudomonadales</taxon>
        <taxon>Pseudohongiellaceae</taxon>
        <taxon>Pseudohongiella</taxon>
    </lineage>
</organism>
<dbReference type="EMBL" id="MASR01000001">
    <property type="protein sequence ID" value="OFE13508.1"/>
    <property type="molecule type" value="Genomic_DNA"/>
</dbReference>
<accession>A0A1E8CM49</accession>
<feature type="chain" id="PRO_5009212188" description="Pectinacetylesterase" evidence="1">
    <location>
        <begin position="36"/>
        <end position="406"/>
    </location>
</feature>
<dbReference type="SUPFAM" id="SSF53474">
    <property type="entry name" value="alpha/beta-Hydrolases"/>
    <property type="match status" value="1"/>
</dbReference>
<dbReference type="InterPro" id="IPR004963">
    <property type="entry name" value="PAE/NOTUM"/>
</dbReference>
<proteinExistence type="predicted"/>
<keyword evidence="3" id="KW-1185">Reference proteome</keyword>
<dbReference type="RefSeq" id="WP_070117725.1">
    <property type="nucleotide sequence ID" value="NZ_MASR01000001.1"/>
</dbReference>
<dbReference type="GO" id="GO:0016787">
    <property type="term" value="F:hydrolase activity"/>
    <property type="evidence" value="ECO:0007669"/>
    <property type="project" value="InterPro"/>
</dbReference>
<dbReference type="Proteomes" id="UP000175669">
    <property type="component" value="Unassembled WGS sequence"/>
</dbReference>